<protein>
    <submittedName>
        <fullName evidence="1">Uncharacterized protein</fullName>
    </submittedName>
</protein>
<accession>A0A812MSE4</accession>
<keyword evidence="2" id="KW-1185">Reference proteome</keyword>
<evidence type="ECO:0000313" key="2">
    <source>
        <dbReference type="Proteomes" id="UP000649617"/>
    </source>
</evidence>
<name>A0A812MSE4_SYMPI</name>
<gene>
    <name evidence="1" type="ORF">SPIL2461_LOCUS5534</name>
</gene>
<evidence type="ECO:0000313" key="1">
    <source>
        <dbReference type="EMBL" id="CAE7262307.1"/>
    </source>
</evidence>
<proteinExistence type="predicted"/>
<comment type="caution">
    <text evidence="1">The sequence shown here is derived from an EMBL/GenBank/DDBJ whole genome shotgun (WGS) entry which is preliminary data.</text>
</comment>
<sequence length="583" mass="64713">MTTMFIHVSGTGVVEISLDDEAPTAGPDGQLVVPKYRVTKQQDLPPRRRIGRFVAAVQDHLAETWHGNALLSRGPRQFAATEHLCSDGDDGHAYAFALANYSRLGPKADSGPLEIPTEPPILGEKHYGKHRYDDIQGPEGQIHTVGDFFRIISVLQELCGITIQQIQDLMDFVRDAVVFWSGTFGKEWGTPLCYETFNLYHARDWVIQPVGGRDFGGPATYVVRFARMGRTRGSLPPVRALRGNFAYWVCAYANNQHELEEEIPDNPRKTSFYRAMLLCRGVLLVLDGDATPFRRIWCCFEESIAVENRDSAGLRLDVATADGTTAHVITDGLAGEETSVLPVLGLLAKSRREEALLALSFDKTGLGIQIEQAQASQEVDKTRILNSIAFPRCDTKALDASYQENHPNYEVVNQCLASHFALNSLYGCYAEGQDPSAFLNSLRADAQRATVQLSLAGCARFRDAELCFLLEHLPKRLLSLRLDLIFTGLEAFGSSEEGTFGCDASCFVCPNLRTLQLRFMGKLREARGLAAFCSPVLQYLELWFSNLPRLEDLQLGHENAALLLGLKKDVCLTLLRSYLLFGL</sequence>
<organism evidence="1 2">
    <name type="scientific">Symbiodinium pilosum</name>
    <name type="common">Dinoflagellate</name>
    <dbReference type="NCBI Taxonomy" id="2952"/>
    <lineage>
        <taxon>Eukaryota</taxon>
        <taxon>Sar</taxon>
        <taxon>Alveolata</taxon>
        <taxon>Dinophyceae</taxon>
        <taxon>Suessiales</taxon>
        <taxon>Symbiodiniaceae</taxon>
        <taxon>Symbiodinium</taxon>
    </lineage>
</organism>
<dbReference type="Proteomes" id="UP000649617">
    <property type="component" value="Unassembled WGS sequence"/>
</dbReference>
<reference evidence="1" key="1">
    <citation type="submission" date="2021-02" db="EMBL/GenBank/DDBJ databases">
        <authorList>
            <person name="Dougan E. K."/>
            <person name="Rhodes N."/>
            <person name="Thang M."/>
            <person name="Chan C."/>
        </authorList>
    </citation>
    <scope>NUCLEOTIDE SEQUENCE</scope>
</reference>
<dbReference type="OrthoDB" id="277458at2759"/>
<dbReference type="EMBL" id="CAJNIZ010007903">
    <property type="protein sequence ID" value="CAE7262307.1"/>
    <property type="molecule type" value="Genomic_DNA"/>
</dbReference>
<dbReference type="AlphaFoldDB" id="A0A812MSE4"/>